<evidence type="ECO:0000313" key="4">
    <source>
        <dbReference type="Proteomes" id="UP000255024"/>
    </source>
</evidence>
<dbReference type="Proteomes" id="UP000255024">
    <property type="component" value="Unassembled WGS sequence"/>
</dbReference>
<feature type="coiled-coil region" evidence="1">
    <location>
        <begin position="22"/>
        <end position="49"/>
    </location>
</feature>
<sequence length="154" mass="17066">MKRQGIKIAVVLAVSVAAIACGEKKQGDNQQAESALEQVKEEMNHSMGEPVASSEKYKKGDVVPKELVCMVNDAFMGKKQLEVEHDGKIYYGCCAMCQSRIPEDESVRYAKDPFTLETVDKAEAYIVMIGDNGEVAYFKNEANYQQFVAEAQVN</sequence>
<dbReference type="PROSITE" id="PS51257">
    <property type="entry name" value="PROKAR_LIPOPROTEIN"/>
    <property type="match status" value="1"/>
</dbReference>
<keyword evidence="1" id="KW-0175">Coiled coil</keyword>
<keyword evidence="4" id="KW-1185">Reference proteome</keyword>
<feature type="chain" id="PRO_5016755014" description="TRASH transcription regulator C-terminal archaeal domain-containing protein" evidence="2">
    <location>
        <begin position="21"/>
        <end position="154"/>
    </location>
</feature>
<organism evidence="3 4">
    <name type="scientific">Myroides odoratus</name>
    <name type="common">Flavobacterium odoratum</name>
    <dbReference type="NCBI Taxonomy" id="256"/>
    <lineage>
        <taxon>Bacteria</taxon>
        <taxon>Pseudomonadati</taxon>
        <taxon>Bacteroidota</taxon>
        <taxon>Flavobacteriia</taxon>
        <taxon>Flavobacteriales</taxon>
        <taxon>Flavobacteriaceae</taxon>
        <taxon>Myroides</taxon>
    </lineage>
</organism>
<accession>A0A378RI32</accession>
<evidence type="ECO:0000313" key="3">
    <source>
        <dbReference type="EMBL" id="STZ26662.1"/>
    </source>
</evidence>
<dbReference type="AlphaFoldDB" id="A0A378RI32"/>
<evidence type="ECO:0000256" key="1">
    <source>
        <dbReference type="SAM" id="Coils"/>
    </source>
</evidence>
<evidence type="ECO:0008006" key="5">
    <source>
        <dbReference type="Google" id="ProtNLM"/>
    </source>
</evidence>
<dbReference type="EMBL" id="UGQL01000001">
    <property type="protein sequence ID" value="STZ26662.1"/>
    <property type="molecule type" value="Genomic_DNA"/>
</dbReference>
<protein>
    <recommendedName>
        <fullName evidence="5">TRASH transcription regulator C-terminal archaeal domain-containing protein</fullName>
    </recommendedName>
</protein>
<reference evidence="3 4" key="1">
    <citation type="submission" date="2018-06" db="EMBL/GenBank/DDBJ databases">
        <authorList>
            <consortium name="Pathogen Informatics"/>
            <person name="Doyle S."/>
        </authorList>
    </citation>
    <scope>NUCLEOTIDE SEQUENCE [LARGE SCALE GENOMIC DNA]</scope>
    <source>
        <strain evidence="3 4">NCTC11179</strain>
    </source>
</reference>
<proteinExistence type="predicted"/>
<gene>
    <name evidence="3" type="ORF">NCTC11179_00184</name>
</gene>
<feature type="signal peptide" evidence="2">
    <location>
        <begin position="1"/>
        <end position="20"/>
    </location>
</feature>
<keyword evidence="2" id="KW-0732">Signal</keyword>
<evidence type="ECO:0000256" key="2">
    <source>
        <dbReference type="SAM" id="SignalP"/>
    </source>
</evidence>
<name>A0A378RI32_MYROD</name>